<evidence type="ECO:0000259" key="1">
    <source>
        <dbReference type="Pfam" id="PF01890"/>
    </source>
</evidence>
<dbReference type="Pfam" id="PF01890">
    <property type="entry name" value="CbiG_C"/>
    <property type="match status" value="1"/>
</dbReference>
<protein>
    <submittedName>
        <fullName evidence="3">Cobalamin biosynthesis protein CbiG</fullName>
    </submittedName>
</protein>
<dbReference type="EMBL" id="RJVQ01000001">
    <property type="protein sequence ID" value="RQW64554.1"/>
    <property type="molecule type" value="Genomic_DNA"/>
</dbReference>
<organism evidence="3 4">
    <name type="scientific">Vibrio viridaestus</name>
    <dbReference type="NCBI Taxonomy" id="2487322"/>
    <lineage>
        <taxon>Bacteria</taxon>
        <taxon>Pseudomonadati</taxon>
        <taxon>Pseudomonadota</taxon>
        <taxon>Gammaproteobacteria</taxon>
        <taxon>Vibrionales</taxon>
        <taxon>Vibrionaceae</taxon>
        <taxon>Vibrio</taxon>
    </lineage>
</organism>
<dbReference type="InterPro" id="IPR002750">
    <property type="entry name" value="CobE/GbiG_C"/>
</dbReference>
<feature type="domain" description="CobE/GbiG C-terminal" evidence="1">
    <location>
        <begin position="236"/>
        <end position="353"/>
    </location>
</feature>
<evidence type="ECO:0000313" key="3">
    <source>
        <dbReference type="EMBL" id="RQW64554.1"/>
    </source>
</evidence>
<gene>
    <name evidence="3" type="ORF">EES38_00450</name>
</gene>
<dbReference type="PANTHER" id="PTHR37477">
    <property type="entry name" value="COBALT-PRECORRIN-5A HYDROLASE"/>
    <property type="match status" value="1"/>
</dbReference>
<dbReference type="Gene3D" id="3.30.420.180">
    <property type="entry name" value="CobE/GbiG C-terminal domain"/>
    <property type="match status" value="1"/>
</dbReference>
<feature type="domain" description="Cobalamin synthesis G N-terminal" evidence="2">
    <location>
        <begin position="54"/>
        <end position="134"/>
    </location>
</feature>
<dbReference type="OrthoDB" id="9781023at2"/>
<reference evidence="3 4" key="1">
    <citation type="submission" date="2018-11" db="EMBL/GenBank/DDBJ databases">
        <title>Vibrio LJC006 sp. nov., isolated from seawater during the bloom of the enteromorpha.</title>
        <authorList>
            <person name="Liang J."/>
        </authorList>
    </citation>
    <scope>NUCLEOTIDE SEQUENCE [LARGE SCALE GENOMIC DNA]</scope>
    <source>
        <strain evidence="3 4">LJC006</strain>
    </source>
</reference>
<dbReference type="SUPFAM" id="SSF159664">
    <property type="entry name" value="CobE/GbiG C-terminal domain-like"/>
    <property type="match status" value="1"/>
</dbReference>
<evidence type="ECO:0000313" key="4">
    <source>
        <dbReference type="Proteomes" id="UP000281112"/>
    </source>
</evidence>
<dbReference type="InterPro" id="IPR036518">
    <property type="entry name" value="CobE/GbiG_C_sf"/>
</dbReference>
<name>A0A3N9TKN3_9VIBR</name>
<dbReference type="SUPFAM" id="SSF159672">
    <property type="entry name" value="CbiG N-terminal domain-like"/>
    <property type="match status" value="1"/>
</dbReference>
<dbReference type="AlphaFoldDB" id="A0A3N9TKN3"/>
<dbReference type="Gene3D" id="3.40.50.11220">
    <property type="match status" value="1"/>
</dbReference>
<dbReference type="PANTHER" id="PTHR37477:SF1">
    <property type="entry name" value="COBALT-PRECORRIN-5A HYDROLASE"/>
    <property type="match status" value="1"/>
</dbReference>
<dbReference type="InterPro" id="IPR038029">
    <property type="entry name" value="GbiG_N_sf"/>
</dbReference>
<dbReference type="GO" id="GO:0009236">
    <property type="term" value="P:cobalamin biosynthetic process"/>
    <property type="evidence" value="ECO:0007669"/>
    <property type="project" value="InterPro"/>
</dbReference>
<accession>A0A3N9TKN3</accession>
<dbReference type="RefSeq" id="WP_124935206.1">
    <property type="nucleotide sequence ID" value="NZ_RJVQ01000001.1"/>
</dbReference>
<dbReference type="InterPro" id="IPR052553">
    <property type="entry name" value="CbiG_hydrolase"/>
</dbReference>
<comment type="caution">
    <text evidence="3">The sequence shown here is derived from an EMBL/GenBank/DDBJ whole genome shotgun (WGS) entry which is preliminary data.</text>
</comment>
<sequence>MSIDKKDTTSLFCLTPGGMDLAKRIRQFQPVKAFCPKKYVEAGFNAFEESFAQTITDRFRQDKALIVIGATGIVVRVLAPYLTDKFHDPAVIVIDEKGQNVISLLSGHIGGANELTRYLAAALNANPVITTATDVNEVSALDSLSKEMKAELQTPRDSVKTINQLLVSHKKVGLYVDPQLSNLTSFDISVFDTKGFIKLGHLEKKPVDLAAMVYVSIFTTDPYWPVPVHRLIPKRVVLGIGCRRGIDSRVLSLMVRTKLEALHIEPLAVAQIGTIDIKGDERALLDLADEYRIEELDLFAAQELHDCAAHFPSSPFVEKTVGVGSVSQPVAWLLSQGHIIGETTKQNGITITVGVSQ</sequence>
<proteinExistence type="predicted"/>
<dbReference type="InterPro" id="IPR021744">
    <property type="entry name" value="CbiG_N"/>
</dbReference>
<evidence type="ECO:0000259" key="2">
    <source>
        <dbReference type="Pfam" id="PF11760"/>
    </source>
</evidence>
<dbReference type="Pfam" id="PF11760">
    <property type="entry name" value="CbiG_N"/>
    <property type="match status" value="1"/>
</dbReference>
<dbReference type="Proteomes" id="UP000281112">
    <property type="component" value="Unassembled WGS sequence"/>
</dbReference>
<keyword evidence="4" id="KW-1185">Reference proteome</keyword>